<evidence type="ECO:0008006" key="4">
    <source>
        <dbReference type="Google" id="ProtNLM"/>
    </source>
</evidence>
<protein>
    <recommendedName>
        <fullName evidence="4">Type II toxin-antitoxin system PemK/MazF family toxin</fullName>
    </recommendedName>
</protein>
<sequence length="156" mass="17348">MARRRETTVTPNRAARTRGTFDIRPAASTPVPSRERARRIVYCPHLDGAADAGEIVWTWIPNASDPAGGRDRPVLLVGRSGTTLLGLPLSHDPVYELDPAWIAIGAGPWSRSNFTWTRLDVVVDIPEAGIRREGAILPRPTFDLVAYRLCAEYQWF</sequence>
<dbReference type="EMBL" id="WEGI01000004">
    <property type="protein sequence ID" value="MQY26557.1"/>
    <property type="molecule type" value="Genomic_DNA"/>
</dbReference>
<evidence type="ECO:0000313" key="2">
    <source>
        <dbReference type="EMBL" id="MQY26557.1"/>
    </source>
</evidence>
<accession>A0A7K0DLN2</accession>
<evidence type="ECO:0000256" key="1">
    <source>
        <dbReference type="SAM" id="MobiDB-lite"/>
    </source>
</evidence>
<gene>
    <name evidence="2" type="ORF">NRB56_21280</name>
</gene>
<dbReference type="AlphaFoldDB" id="A0A7K0DLN2"/>
<dbReference type="RefSeq" id="WP_153340871.1">
    <property type="nucleotide sequence ID" value="NZ_WEGI01000004.1"/>
</dbReference>
<proteinExistence type="predicted"/>
<dbReference type="OrthoDB" id="5184628at2"/>
<dbReference type="Pfam" id="PF02452">
    <property type="entry name" value="PemK_toxin"/>
    <property type="match status" value="1"/>
</dbReference>
<dbReference type="Proteomes" id="UP000431401">
    <property type="component" value="Unassembled WGS sequence"/>
</dbReference>
<keyword evidence="3" id="KW-1185">Reference proteome</keyword>
<evidence type="ECO:0000313" key="3">
    <source>
        <dbReference type="Proteomes" id="UP000431401"/>
    </source>
</evidence>
<comment type="caution">
    <text evidence="2">The sequence shown here is derived from an EMBL/GenBank/DDBJ whole genome shotgun (WGS) entry which is preliminary data.</text>
</comment>
<reference evidence="2 3" key="1">
    <citation type="submission" date="2019-10" db="EMBL/GenBank/DDBJ databases">
        <title>Nocardia macrotermitis sp. nov. and Nocardia aurantia sp. nov., isolated from the gut of fungus growing-termite Macrotermes natalensis.</title>
        <authorList>
            <person name="Benndorf R."/>
            <person name="Schwitalla J."/>
            <person name="Martin K."/>
            <person name="De Beer W."/>
            <person name="Kaster A.-K."/>
            <person name="Vollmers J."/>
            <person name="Poulsen M."/>
            <person name="Beemelmanns C."/>
        </authorList>
    </citation>
    <scope>NUCLEOTIDE SEQUENCE [LARGE SCALE GENOMIC DNA]</scope>
    <source>
        <strain evidence="2 3">RB56</strain>
    </source>
</reference>
<dbReference type="InterPro" id="IPR003477">
    <property type="entry name" value="PemK-like"/>
</dbReference>
<name>A0A7K0DLN2_9NOCA</name>
<organism evidence="2 3">
    <name type="scientific">Nocardia aurantia</name>
    <dbReference type="NCBI Taxonomy" id="2585199"/>
    <lineage>
        <taxon>Bacteria</taxon>
        <taxon>Bacillati</taxon>
        <taxon>Actinomycetota</taxon>
        <taxon>Actinomycetes</taxon>
        <taxon>Mycobacteriales</taxon>
        <taxon>Nocardiaceae</taxon>
        <taxon>Nocardia</taxon>
    </lineage>
</organism>
<feature type="region of interest" description="Disordered" evidence="1">
    <location>
        <begin position="1"/>
        <end position="29"/>
    </location>
</feature>